<evidence type="ECO:0000313" key="3">
    <source>
        <dbReference type="WBParaSite" id="TREG1_97240.1"/>
    </source>
</evidence>
<dbReference type="GO" id="GO:0005739">
    <property type="term" value="C:mitochondrion"/>
    <property type="evidence" value="ECO:0007669"/>
    <property type="project" value="TreeGrafter"/>
</dbReference>
<reference evidence="3" key="2">
    <citation type="submission" date="2023-11" db="UniProtKB">
        <authorList>
            <consortium name="WormBaseParasite"/>
        </authorList>
    </citation>
    <scope>IDENTIFICATION</scope>
</reference>
<keyword evidence="2" id="KW-1185">Reference proteome</keyword>
<dbReference type="InterPro" id="IPR039251">
    <property type="entry name" value="OXLD1"/>
</dbReference>
<dbReference type="InterPro" id="IPR019180">
    <property type="entry name" value="Oxidoreductase-like_N"/>
</dbReference>
<dbReference type="Proteomes" id="UP000050795">
    <property type="component" value="Unassembled WGS sequence"/>
</dbReference>
<sequence length="103" mass="12140">MLIGSLRRLNSYQIVTIPSFIISNRFKPAWKKTKKKGSLFSTTTTDEPSEPEPPQHYYCCESGCANCVWIDYAERLFEYHMKRIQNQRSSNIMDKNEDERNVK</sequence>
<dbReference type="Pfam" id="PF09791">
    <property type="entry name" value="Oxidored-like"/>
    <property type="match status" value="1"/>
</dbReference>
<dbReference type="PANTHER" id="PTHR21193:SF3">
    <property type="entry name" value="OXIDOREDUCTASE-LIKE DOMAIN-CONTAINING PROTEIN 1"/>
    <property type="match status" value="1"/>
</dbReference>
<dbReference type="AlphaFoldDB" id="A0AA85KPH5"/>
<dbReference type="WBParaSite" id="TREG1_97240.1">
    <property type="protein sequence ID" value="TREG1_97240.1"/>
    <property type="gene ID" value="TREG1_97240"/>
</dbReference>
<proteinExistence type="predicted"/>
<evidence type="ECO:0000313" key="2">
    <source>
        <dbReference type="Proteomes" id="UP000050795"/>
    </source>
</evidence>
<feature type="domain" description="Oxidoreductase-like" evidence="1">
    <location>
        <begin position="48"/>
        <end position="85"/>
    </location>
</feature>
<name>A0AA85KPH5_TRIRE</name>
<reference evidence="2" key="1">
    <citation type="submission" date="2022-06" db="EMBL/GenBank/DDBJ databases">
        <authorList>
            <person name="Berger JAMES D."/>
            <person name="Berger JAMES D."/>
        </authorList>
    </citation>
    <scope>NUCLEOTIDE SEQUENCE [LARGE SCALE GENOMIC DNA]</scope>
</reference>
<organism evidence="2 3">
    <name type="scientific">Trichobilharzia regenti</name>
    <name type="common">Nasal bird schistosome</name>
    <dbReference type="NCBI Taxonomy" id="157069"/>
    <lineage>
        <taxon>Eukaryota</taxon>
        <taxon>Metazoa</taxon>
        <taxon>Spiralia</taxon>
        <taxon>Lophotrochozoa</taxon>
        <taxon>Platyhelminthes</taxon>
        <taxon>Trematoda</taxon>
        <taxon>Digenea</taxon>
        <taxon>Strigeidida</taxon>
        <taxon>Schistosomatoidea</taxon>
        <taxon>Schistosomatidae</taxon>
        <taxon>Trichobilharzia</taxon>
    </lineage>
</organism>
<dbReference type="PANTHER" id="PTHR21193">
    <property type="entry name" value="OXIDOREDUCTASE-LIKE DOMAIN-CONTAINING PROTEIN 1"/>
    <property type="match status" value="1"/>
</dbReference>
<evidence type="ECO:0000259" key="1">
    <source>
        <dbReference type="Pfam" id="PF09791"/>
    </source>
</evidence>
<accession>A0AA85KPH5</accession>
<protein>
    <recommendedName>
        <fullName evidence="1">Oxidoreductase-like domain-containing protein</fullName>
    </recommendedName>
</protein>